<dbReference type="EMBL" id="FTOR01000004">
    <property type="protein sequence ID" value="SIT18717.1"/>
    <property type="molecule type" value="Genomic_DNA"/>
</dbReference>
<evidence type="ECO:0000256" key="4">
    <source>
        <dbReference type="ARBA" id="ARBA00022827"/>
    </source>
</evidence>
<dbReference type="AlphaFoldDB" id="A0A173MS00"/>
<dbReference type="KEGG" id="fln:FLA_6221"/>
<keyword evidence="3" id="KW-0285">Flavoprotein</keyword>
<comment type="cofactor">
    <cofactor evidence="1">
        <name>FAD</name>
        <dbReference type="ChEBI" id="CHEBI:57692"/>
    </cofactor>
</comment>
<dbReference type="Pfam" id="PF13450">
    <property type="entry name" value="NAD_binding_8"/>
    <property type="match status" value="1"/>
</dbReference>
<protein>
    <submittedName>
        <fullName evidence="7">UDP-galactopyranose mutase</fullName>
    </submittedName>
</protein>
<evidence type="ECO:0000256" key="2">
    <source>
        <dbReference type="ARBA" id="ARBA00009321"/>
    </source>
</evidence>
<evidence type="ECO:0000256" key="5">
    <source>
        <dbReference type="ARBA" id="ARBA00023235"/>
    </source>
</evidence>
<gene>
    <name evidence="7" type="ORF">SAMN05421788_104468</name>
</gene>
<dbReference type="Proteomes" id="UP000186917">
    <property type="component" value="Unassembled WGS sequence"/>
</dbReference>
<organism evidence="7 8">
    <name type="scientific">Filimonas lacunae</name>
    <dbReference type="NCBI Taxonomy" id="477680"/>
    <lineage>
        <taxon>Bacteria</taxon>
        <taxon>Pseudomonadati</taxon>
        <taxon>Bacteroidota</taxon>
        <taxon>Chitinophagia</taxon>
        <taxon>Chitinophagales</taxon>
        <taxon>Chitinophagaceae</taxon>
        <taxon>Filimonas</taxon>
    </lineage>
</organism>
<accession>A0A173MS00</accession>
<dbReference type="PANTHER" id="PTHR21197">
    <property type="entry name" value="UDP-GALACTOPYRANOSE MUTASE"/>
    <property type="match status" value="1"/>
</dbReference>
<dbReference type="GO" id="GO:0005829">
    <property type="term" value="C:cytosol"/>
    <property type="evidence" value="ECO:0007669"/>
    <property type="project" value="TreeGrafter"/>
</dbReference>
<dbReference type="STRING" id="477680.SAMN05421788_104468"/>
<dbReference type="InterPro" id="IPR004379">
    <property type="entry name" value="UDP-GALP_mutase"/>
</dbReference>
<dbReference type="RefSeq" id="WP_076379772.1">
    <property type="nucleotide sequence ID" value="NZ_AP017422.1"/>
</dbReference>
<sequence>MPDFDYLVVGAGLYGSVFAHEATKHNKKCLVIDRRPHTGGNTWCDEQAGINVHAYGAHIFHTNDKELWDYVNSFVEFNRYTNSPLANYKGELYNLPFNMNTFYQLWKVKTPAEAQQKIQEQIAHLNIEHPANLEEQALSLVGRDVYEKLIKGYTEKQWGRDARELPAFIIKRLPVRFTYDNNYFNDKYQGIPIGGYNKLTEALLQGIEVRLATDYFANRQQLDLLASHIVFTGQLDEFYDFRFGHLEYRSLRFEHELHNTPNYQGNAVVNYTEREVPYTRIIEHKHFEFGQQPKTVITREYSKEWKPGDEPYYPVNDDKNMQLLKQYQQLAHAEEKVIFGGRLAEYRYYDMHQVIASALTKTKKLFSNS</sequence>
<evidence type="ECO:0000256" key="3">
    <source>
        <dbReference type="ARBA" id="ARBA00022630"/>
    </source>
</evidence>
<keyword evidence="4" id="KW-0274">FAD</keyword>
<dbReference type="SUPFAM" id="SSF51971">
    <property type="entry name" value="Nucleotide-binding domain"/>
    <property type="match status" value="1"/>
</dbReference>
<keyword evidence="5" id="KW-0413">Isomerase</keyword>
<comment type="similarity">
    <text evidence="2">Belongs to the UDP-galactopyranose/dTDP-fucopyranose mutase family.</text>
</comment>
<dbReference type="GO" id="GO:0050660">
    <property type="term" value="F:flavin adenine dinucleotide binding"/>
    <property type="evidence" value="ECO:0007669"/>
    <property type="project" value="TreeGrafter"/>
</dbReference>
<dbReference type="GO" id="GO:0008767">
    <property type="term" value="F:UDP-galactopyranose mutase activity"/>
    <property type="evidence" value="ECO:0007669"/>
    <property type="project" value="InterPro"/>
</dbReference>
<dbReference type="PANTHER" id="PTHR21197:SF0">
    <property type="entry name" value="UDP-GALACTOPYRANOSE MUTASE"/>
    <property type="match status" value="1"/>
</dbReference>
<dbReference type="OrthoDB" id="9769600at2"/>
<reference evidence="8" key="1">
    <citation type="submission" date="2017-01" db="EMBL/GenBank/DDBJ databases">
        <authorList>
            <person name="Varghese N."/>
            <person name="Submissions S."/>
        </authorList>
    </citation>
    <scope>NUCLEOTIDE SEQUENCE [LARGE SCALE GENOMIC DNA]</scope>
    <source>
        <strain evidence="8">DSM 21054</strain>
    </source>
</reference>
<evidence type="ECO:0000259" key="6">
    <source>
        <dbReference type="Pfam" id="PF03275"/>
    </source>
</evidence>
<dbReference type="NCBIfam" id="TIGR00031">
    <property type="entry name" value="UDP-GALP_mutase"/>
    <property type="match status" value="1"/>
</dbReference>
<evidence type="ECO:0000256" key="1">
    <source>
        <dbReference type="ARBA" id="ARBA00001974"/>
    </source>
</evidence>
<proteinExistence type="inferred from homology"/>
<dbReference type="Gene3D" id="3.40.50.720">
    <property type="entry name" value="NAD(P)-binding Rossmann-like Domain"/>
    <property type="match status" value="3"/>
</dbReference>
<evidence type="ECO:0000313" key="7">
    <source>
        <dbReference type="EMBL" id="SIT18717.1"/>
    </source>
</evidence>
<name>A0A173MS00_9BACT</name>
<dbReference type="Pfam" id="PF03275">
    <property type="entry name" value="GLF"/>
    <property type="match status" value="1"/>
</dbReference>
<evidence type="ECO:0000313" key="8">
    <source>
        <dbReference type="Proteomes" id="UP000186917"/>
    </source>
</evidence>
<dbReference type="SUPFAM" id="SSF54373">
    <property type="entry name" value="FAD-linked reductases, C-terminal domain"/>
    <property type="match status" value="1"/>
</dbReference>
<dbReference type="InterPro" id="IPR015899">
    <property type="entry name" value="UDP-GalPyranose_mutase_C"/>
</dbReference>
<feature type="domain" description="UDP-galactopyranose mutase C-terminal" evidence="6">
    <location>
        <begin position="148"/>
        <end position="348"/>
    </location>
</feature>
<keyword evidence="8" id="KW-1185">Reference proteome</keyword>